<proteinExistence type="predicted"/>
<evidence type="ECO:0000313" key="2">
    <source>
        <dbReference type="Proteomes" id="UP000036176"/>
    </source>
</evidence>
<accession>A0A0J6VTK0</accession>
<dbReference type="OrthoDB" id="4736258at2"/>
<dbReference type="PATRIC" id="fig|1800.3.peg.3654"/>
<keyword evidence="2" id="KW-1185">Reference proteome</keyword>
<name>A0A0J6VTK0_MYCCU</name>
<dbReference type="EMBL" id="JYNX01000056">
    <property type="protein sequence ID" value="KMO74365.1"/>
    <property type="molecule type" value="Genomic_DNA"/>
</dbReference>
<organism evidence="1 2">
    <name type="scientific">Mycolicibacterium chubuense</name>
    <name type="common">Mycobacterium chubuense</name>
    <dbReference type="NCBI Taxonomy" id="1800"/>
    <lineage>
        <taxon>Bacteria</taxon>
        <taxon>Bacillati</taxon>
        <taxon>Actinomycetota</taxon>
        <taxon>Actinomycetes</taxon>
        <taxon>Mycobacteriales</taxon>
        <taxon>Mycobacteriaceae</taxon>
        <taxon>Mycolicibacterium</taxon>
    </lineage>
</organism>
<sequence length="85" mass="9395">MKSMSRLARHAHPASPTYLLTDRLHRERTVRVTADEITATVSTWLAPLEVQTPLVDELCRSIQDGAWSQAHAIADMLSLDVTVAA</sequence>
<reference evidence="1 2" key="1">
    <citation type="journal article" date="2015" name="Genome Biol. Evol.">
        <title>Characterization of Three Mycobacterium spp. with Potential Use in Bioremediation by Genome Sequencing and Comparative Genomics.</title>
        <authorList>
            <person name="Das S."/>
            <person name="Pettersson B.M."/>
            <person name="Behra P.R."/>
            <person name="Ramesh M."/>
            <person name="Dasgupta S."/>
            <person name="Bhattacharya A."/>
            <person name="Kirsebom L.A."/>
        </authorList>
    </citation>
    <scope>NUCLEOTIDE SEQUENCE [LARGE SCALE GENOMIC DNA]</scope>
    <source>
        <strain evidence="1 2">DSM 44219</strain>
    </source>
</reference>
<evidence type="ECO:0000313" key="1">
    <source>
        <dbReference type="EMBL" id="KMO74365.1"/>
    </source>
</evidence>
<gene>
    <name evidence="1" type="ORF">MCHUDSM44219_03626</name>
</gene>
<protein>
    <submittedName>
        <fullName evidence="1">Uncharacterized protein</fullName>
    </submittedName>
</protein>
<dbReference type="AlphaFoldDB" id="A0A0J6VTK0"/>
<dbReference type="Proteomes" id="UP000036176">
    <property type="component" value="Unassembled WGS sequence"/>
</dbReference>
<comment type="caution">
    <text evidence="1">The sequence shown here is derived from an EMBL/GenBank/DDBJ whole genome shotgun (WGS) entry which is preliminary data.</text>
</comment>